<evidence type="ECO:0000256" key="1">
    <source>
        <dbReference type="SAM" id="MobiDB-lite"/>
    </source>
</evidence>
<protein>
    <submittedName>
        <fullName evidence="2">Uncharacterized protein</fullName>
    </submittedName>
</protein>
<gene>
    <name evidence="2" type="ORF">AB0D95_17585</name>
</gene>
<sequence length="75" mass="8117">MNGPDIVVHPPGLDGSRRVTLDDEPLGVASHLDDVREILRLADLDVGDVETGDRIDWQGGGPGEWPGLEEHPNLK</sequence>
<dbReference type="EMBL" id="JBEZNA010000039">
    <property type="protein sequence ID" value="MEU9579048.1"/>
    <property type="molecule type" value="Genomic_DNA"/>
</dbReference>
<feature type="region of interest" description="Disordered" evidence="1">
    <location>
        <begin position="51"/>
        <end position="75"/>
    </location>
</feature>
<reference evidence="2 3" key="1">
    <citation type="submission" date="2024-06" db="EMBL/GenBank/DDBJ databases">
        <title>The Natural Products Discovery Center: Release of the First 8490 Sequenced Strains for Exploring Actinobacteria Biosynthetic Diversity.</title>
        <authorList>
            <person name="Kalkreuter E."/>
            <person name="Kautsar S.A."/>
            <person name="Yang D."/>
            <person name="Bader C.D."/>
            <person name="Teijaro C.N."/>
            <person name="Fluegel L."/>
            <person name="Davis C.M."/>
            <person name="Simpson J.R."/>
            <person name="Lauterbach L."/>
            <person name="Steele A.D."/>
            <person name="Gui C."/>
            <person name="Meng S."/>
            <person name="Li G."/>
            <person name="Viehrig K."/>
            <person name="Ye F."/>
            <person name="Su P."/>
            <person name="Kiefer A.F."/>
            <person name="Nichols A."/>
            <person name="Cepeda A.J."/>
            <person name="Yan W."/>
            <person name="Fan B."/>
            <person name="Jiang Y."/>
            <person name="Adhikari A."/>
            <person name="Zheng C.-J."/>
            <person name="Schuster L."/>
            <person name="Cowan T.M."/>
            <person name="Smanski M.J."/>
            <person name="Chevrette M.G."/>
            <person name="De Carvalho L.P.S."/>
            <person name="Shen B."/>
        </authorList>
    </citation>
    <scope>NUCLEOTIDE SEQUENCE [LARGE SCALE GENOMIC DNA]</scope>
    <source>
        <strain evidence="2 3">NPDC048117</strain>
    </source>
</reference>
<accession>A0ABV3ESH4</accession>
<dbReference type="RefSeq" id="WP_166020694.1">
    <property type="nucleotide sequence ID" value="NZ_JBEZNA010000039.1"/>
</dbReference>
<comment type="caution">
    <text evidence="2">The sequence shown here is derived from an EMBL/GenBank/DDBJ whole genome shotgun (WGS) entry which is preliminary data.</text>
</comment>
<keyword evidence="3" id="KW-1185">Reference proteome</keyword>
<dbReference type="Proteomes" id="UP001551584">
    <property type="component" value="Unassembled WGS sequence"/>
</dbReference>
<organism evidence="2 3">
    <name type="scientific">Streptomyces chilikensis</name>
    <dbReference type="NCBI Taxonomy" id="1194079"/>
    <lineage>
        <taxon>Bacteria</taxon>
        <taxon>Bacillati</taxon>
        <taxon>Actinomycetota</taxon>
        <taxon>Actinomycetes</taxon>
        <taxon>Kitasatosporales</taxon>
        <taxon>Streptomycetaceae</taxon>
        <taxon>Streptomyces</taxon>
    </lineage>
</organism>
<evidence type="ECO:0000313" key="2">
    <source>
        <dbReference type="EMBL" id="MEU9579048.1"/>
    </source>
</evidence>
<name>A0ABV3ESH4_9ACTN</name>
<proteinExistence type="predicted"/>
<evidence type="ECO:0000313" key="3">
    <source>
        <dbReference type="Proteomes" id="UP001551584"/>
    </source>
</evidence>